<dbReference type="SUPFAM" id="SSF50494">
    <property type="entry name" value="Trypsin-like serine proteases"/>
    <property type="match status" value="1"/>
</dbReference>
<protein>
    <recommendedName>
        <fullName evidence="3">Serine protease</fullName>
    </recommendedName>
</protein>
<dbReference type="OrthoDB" id="7191282at2"/>
<dbReference type="AlphaFoldDB" id="A0A1E8Q9J8"/>
<accession>A0A1E8Q9J8</accession>
<dbReference type="InterPro" id="IPR009003">
    <property type="entry name" value="Peptidase_S1_PA"/>
</dbReference>
<organism evidence="1 2">
    <name type="scientific">Mycolicibacterium grossiae</name>
    <dbReference type="NCBI Taxonomy" id="1552759"/>
    <lineage>
        <taxon>Bacteria</taxon>
        <taxon>Bacillati</taxon>
        <taxon>Actinomycetota</taxon>
        <taxon>Actinomycetes</taxon>
        <taxon>Mycobacteriales</taxon>
        <taxon>Mycobacteriaceae</taxon>
        <taxon>Mycolicibacterium</taxon>
    </lineage>
</organism>
<proteinExistence type="predicted"/>
<gene>
    <name evidence="1" type="ORF">BEL07_02515</name>
</gene>
<dbReference type="Proteomes" id="UP000178953">
    <property type="component" value="Unassembled WGS sequence"/>
</dbReference>
<keyword evidence="2" id="KW-1185">Reference proteome</keyword>
<evidence type="ECO:0000313" key="1">
    <source>
        <dbReference type="EMBL" id="OFJ55303.1"/>
    </source>
</evidence>
<dbReference type="RefSeq" id="WP_070351535.1">
    <property type="nucleotide sequence ID" value="NZ_CP043474.1"/>
</dbReference>
<sequence length="303" mass="33573">MPRDAFRTVFLEMIFNPAGPDGRAEDEQATVIAKATGFFYQDGDETFIVTARHNLTGRHWETNDFLSTVRLVEPTHLRVTLRKAPPADGGWSTTAGSTEMHIALAQFGVCLIDEAWRPLWLEHPEMRAEMDVAALPFPDPGEMQIVPWELSDIGEDDQSRLWITQDLSIAGYPFGLVSGPGLPLWIRGSIASEPTLFYSHKGKPLPALLVDARTRKGQSGSPVMLTRLPGTPILSGAGEGSRLVGFAQGIHSRLIGVYTGRISDESDLGFVWRMEEARKVCQGVRPEYPFRPLPDADRHDWPA</sequence>
<evidence type="ECO:0000313" key="2">
    <source>
        <dbReference type="Proteomes" id="UP000178953"/>
    </source>
</evidence>
<name>A0A1E8Q9J8_9MYCO</name>
<reference evidence="1 2" key="1">
    <citation type="submission" date="2016-09" db="EMBL/GenBank/DDBJ databases">
        <title>genome sequence of Mycobacterium sp. 739 SCH.</title>
        <authorList>
            <person name="Greninger A.L."/>
            <person name="Qin X."/>
            <person name="Jerome K."/>
            <person name="Vora S."/>
            <person name="Quinn K."/>
        </authorList>
    </citation>
    <scope>NUCLEOTIDE SEQUENCE [LARGE SCALE GENOMIC DNA]</scope>
    <source>
        <strain evidence="1 2">SCH</strain>
    </source>
</reference>
<comment type="caution">
    <text evidence="1">The sequence shown here is derived from an EMBL/GenBank/DDBJ whole genome shotgun (WGS) entry which is preliminary data.</text>
</comment>
<dbReference type="EMBL" id="MCHX01000004">
    <property type="protein sequence ID" value="OFJ55303.1"/>
    <property type="molecule type" value="Genomic_DNA"/>
</dbReference>
<evidence type="ECO:0008006" key="3">
    <source>
        <dbReference type="Google" id="ProtNLM"/>
    </source>
</evidence>